<organism evidence="1 2">
    <name type="scientific">Hydrogenimonas cancrithermarum</name>
    <dbReference type="NCBI Taxonomy" id="2993563"/>
    <lineage>
        <taxon>Bacteria</taxon>
        <taxon>Pseudomonadati</taxon>
        <taxon>Campylobacterota</taxon>
        <taxon>Epsilonproteobacteria</taxon>
        <taxon>Campylobacterales</taxon>
        <taxon>Hydrogenimonadaceae</taxon>
        <taxon>Hydrogenimonas</taxon>
    </lineage>
</organism>
<evidence type="ECO:0000313" key="2">
    <source>
        <dbReference type="Proteomes" id="UP001321445"/>
    </source>
</evidence>
<proteinExistence type="predicted"/>
<dbReference type="EMBL" id="AP027370">
    <property type="protein sequence ID" value="BDY12400.1"/>
    <property type="molecule type" value="Genomic_DNA"/>
</dbReference>
<protein>
    <submittedName>
        <fullName evidence="1">Uncharacterized protein</fullName>
    </submittedName>
</protein>
<keyword evidence="2" id="KW-1185">Reference proteome</keyword>
<reference evidence="1 2" key="1">
    <citation type="submission" date="2023-03" db="EMBL/GenBank/DDBJ databases">
        <title>Description of Hydrogenimonas sp. ISO32.</title>
        <authorList>
            <person name="Mino S."/>
            <person name="Fukazawa S."/>
            <person name="Sawabe T."/>
        </authorList>
    </citation>
    <scope>NUCLEOTIDE SEQUENCE [LARGE SCALE GENOMIC DNA]</scope>
    <source>
        <strain evidence="1 2">ISO32</strain>
    </source>
</reference>
<gene>
    <name evidence="1" type="ORF">HCR_07120</name>
</gene>
<name>A0ABN6WTD8_9BACT</name>
<dbReference type="Proteomes" id="UP001321445">
    <property type="component" value="Chromosome"/>
</dbReference>
<evidence type="ECO:0000313" key="1">
    <source>
        <dbReference type="EMBL" id="BDY12400.1"/>
    </source>
</evidence>
<sequence>MEKLPGETKMASKKSEYTPNDFNQLAYEFAIRNPRVIELLGLSLDQSIAEELSSYGIYSKSIDFRDGQEIEILSLRELYLDYEHLTHIVHHPFSPYGEGTVEDPNTLEKINEYRGDKFLVHPNSKKPFFRKENELEAYRRINQLIESRGGKLQRLMDGTTFKHYDAIKIMGQTVYSLDPTRSSKKTIKSDISFVSEWIKPEKYLQLIPQYRSVLASL</sequence>
<accession>A0ABN6WTD8</accession>